<evidence type="ECO:0000313" key="3">
    <source>
        <dbReference type="Proteomes" id="UP000324222"/>
    </source>
</evidence>
<comment type="caution">
    <text evidence="2">The sequence shown here is derived from an EMBL/GenBank/DDBJ whole genome shotgun (WGS) entry which is preliminary data.</text>
</comment>
<gene>
    <name evidence="2" type="ORF">E2C01_017383</name>
</gene>
<protein>
    <submittedName>
        <fullName evidence="2">Uncharacterized protein</fullName>
    </submittedName>
</protein>
<sequence>MSVEHPDTSQWLKIPNTQLSGNKDQAVKYCSQCCTEKCFWLICLSLMQRNSHVSQFNLWKLMIVQHLRLTPDYCICDDKPTIFHPEPVRAMGKAHVPHIPYVPTLPPPLTNAQGQNSNNPPINGNLWQPDRDTNLGTASDRQDFYH</sequence>
<reference evidence="2 3" key="1">
    <citation type="submission" date="2019-05" db="EMBL/GenBank/DDBJ databases">
        <title>Another draft genome of Portunus trituberculatus and its Hox gene families provides insights of decapod evolution.</title>
        <authorList>
            <person name="Jeong J.-H."/>
            <person name="Song I."/>
            <person name="Kim S."/>
            <person name="Choi T."/>
            <person name="Kim D."/>
            <person name="Ryu S."/>
            <person name="Kim W."/>
        </authorList>
    </citation>
    <scope>NUCLEOTIDE SEQUENCE [LARGE SCALE GENOMIC DNA]</scope>
    <source>
        <tissue evidence="2">Muscle</tissue>
    </source>
</reference>
<evidence type="ECO:0000256" key="1">
    <source>
        <dbReference type="SAM" id="MobiDB-lite"/>
    </source>
</evidence>
<organism evidence="2 3">
    <name type="scientific">Portunus trituberculatus</name>
    <name type="common">Swimming crab</name>
    <name type="synonym">Neptunus trituberculatus</name>
    <dbReference type="NCBI Taxonomy" id="210409"/>
    <lineage>
        <taxon>Eukaryota</taxon>
        <taxon>Metazoa</taxon>
        <taxon>Ecdysozoa</taxon>
        <taxon>Arthropoda</taxon>
        <taxon>Crustacea</taxon>
        <taxon>Multicrustacea</taxon>
        <taxon>Malacostraca</taxon>
        <taxon>Eumalacostraca</taxon>
        <taxon>Eucarida</taxon>
        <taxon>Decapoda</taxon>
        <taxon>Pleocyemata</taxon>
        <taxon>Brachyura</taxon>
        <taxon>Eubrachyura</taxon>
        <taxon>Portunoidea</taxon>
        <taxon>Portunidae</taxon>
        <taxon>Portuninae</taxon>
        <taxon>Portunus</taxon>
    </lineage>
</organism>
<proteinExistence type="predicted"/>
<accession>A0A5B7DRQ8</accession>
<name>A0A5B7DRQ8_PORTR</name>
<dbReference type="Proteomes" id="UP000324222">
    <property type="component" value="Unassembled WGS sequence"/>
</dbReference>
<keyword evidence="3" id="KW-1185">Reference proteome</keyword>
<dbReference type="EMBL" id="VSRR010001314">
    <property type="protein sequence ID" value="MPC24301.1"/>
    <property type="molecule type" value="Genomic_DNA"/>
</dbReference>
<dbReference type="AlphaFoldDB" id="A0A5B7DRQ8"/>
<feature type="region of interest" description="Disordered" evidence="1">
    <location>
        <begin position="108"/>
        <end position="146"/>
    </location>
</feature>
<evidence type="ECO:0000313" key="2">
    <source>
        <dbReference type="EMBL" id="MPC24301.1"/>
    </source>
</evidence>
<feature type="compositionally biased region" description="Polar residues" evidence="1">
    <location>
        <begin position="110"/>
        <end position="126"/>
    </location>
</feature>